<reference evidence="2" key="1">
    <citation type="submission" date="2019-12" db="EMBL/GenBank/DDBJ databases">
        <title>Genome sequencing and annotation of Brassica cretica.</title>
        <authorList>
            <person name="Studholme D.J."/>
            <person name="Sarris P."/>
        </authorList>
    </citation>
    <scope>NUCLEOTIDE SEQUENCE</scope>
    <source>
        <strain evidence="2">PFS-109/04</strain>
        <tissue evidence="2">Leaf</tissue>
    </source>
</reference>
<accession>A0A8S9SMU9</accession>
<feature type="region of interest" description="Disordered" evidence="1">
    <location>
        <begin position="28"/>
        <end position="53"/>
    </location>
</feature>
<dbReference type="EMBL" id="QGKX02000004">
    <property type="protein sequence ID" value="KAF3601360.1"/>
    <property type="molecule type" value="Genomic_DNA"/>
</dbReference>
<gene>
    <name evidence="2" type="ORF">F2Q69_00035569</name>
</gene>
<dbReference type="Proteomes" id="UP000712600">
    <property type="component" value="Unassembled WGS sequence"/>
</dbReference>
<name>A0A8S9SMU9_BRACR</name>
<dbReference type="AlphaFoldDB" id="A0A8S9SMU9"/>
<comment type="caution">
    <text evidence="2">The sequence shown here is derived from an EMBL/GenBank/DDBJ whole genome shotgun (WGS) entry which is preliminary data.</text>
</comment>
<protein>
    <submittedName>
        <fullName evidence="2">Uncharacterized protein</fullName>
    </submittedName>
</protein>
<evidence type="ECO:0000313" key="2">
    <source>
        <dbReference type="EMBL" id="KAF3601360.1"/>
    </source>
</evidence>
<organism evidence="2 3">
    <name type="scientific">Brassica cretica</name>
    <name type="common">Mustard</name>
    <dbReference type="NCBI Taxonomy" id="69181"/>
    <lineage>
        <taxon>Eukaryota</taxon>
        <taxon>Viridiplantae</taxon>
        <taxon>Streptophyta</taxon>
        <taxon>Embryophyta</taxon>
        <taxon>Tracheophyta</taxon>
        <taxon>Spermatophyta</taxon>
        <taxon>Magnoliopsida</taxon>
        <taxon>eudicotyledons</taxon>
        <taxon>Gunneridae</taxon>
        <taxon>Pentapetalae</taxon>
        <taxon>rosids</taxon>
        <taxon>malvids</taxon>
        <taxon>Brassicales</taxon>
        <taxon>Brassicaceae</taxon>
        <taxon>Brassiceae</taxon>
        <taxon>Brassica</taxon>
    </lineage>
</organism>
<proteinExistence type="predicted"/>
<evidence type="ECO:0000313" key="3">
    <source>
        <dbReference type="Proteomes" id="UP000712600"/>
    </source>
</evidence>
<sequence length="71" mass="8436">MRSESATPLGHHHHSWLLTARRERVGWEREIDHEEREREREVGSKEREKRESRWLGIPGLGNSLQGFDSTF</sequence>
<evidence type="ECO:0000256" key="1">
    <source>
        <dbReference type="SAM" id="MobiDB-lite"/>
    </source>
</evidence>